<accession>A0ABW7A8H2</accession>
<keyword evidence="7" id="KW-1133">Transmembrane helix</keyword>
<organism evidence="9 10">
    <name type="scientific">Nonomuraea marmarensis</name>
    <dbReference type="NCBI Taxonomy" id="3351344"/>
    <lineage>
        <taxon>Bacteria</taxon>
        <taxon>Bacillati</taxon>
        <taxon>Actinomycetota</taxon>
        <taxon>Actinomycetes</taxon>
        <taxon>Streptosporangiales</taxon>
        <taxon>Streptosporangiaceae</taxon>
        <taxon>Nonomuraea</taxon>
    </lineage>
</organism>
<evidence type="ECO:0000256" key="1">
    <source>
        <dbReference type="ARBA" id="ARBA00022679"/>
    </source>
</evidence>
<dbReference type="PANTHER" id="PTHR43289">
    <property type="entry name" value="MITOGEN-ACTIVATED PROTEIN KINASE KINASE KINASE 20-RELATED"/>
    <property type="match status" value="1"/>
</dbReference>
<dbReference type="GO" id="GO:0016301">
    <property type="term" value="F:kinase activity"/>
    <property type="evidence" value="ECO:0007669"/>
    <property type="project" value="UniProtKB-KW"/>
</dbReference>
<sequence>MNGDRVIGGYALRRLLGRGGMGEVHLAATPTGGLAAVKVIHPALARDPAFRRRFEREVAAARRVARFCTAPVLDAGIDGDVAYLVTEYVKGPDLAQAVHDQGPLSGGNLEALAVGIATALSAIHGAGVIHRDLKPSNVLLSPLGPRVIDFGIAQLVDNDSLASQAILGTPVFMAPEQVRGEVLTPAADVFAWGGVIAFAGTGRLPFGGGAPGEVLYRITQEGPRLDGLDEGIRGLVERALAKDARLRPTAQQLLADLVGGTRLATATEVVERTWTGTEAADLRPDPQPGRPDPRPGAAPADVRSSQQGAAGSPHRAADPARGPVAAAQGEHRRWPWIVGAIVIILAVAAAAVPGLWRVSWPYEARFGDAWAIGSSEGGSARQAGSGYELTVKPGWRLWKSAPRQEPEGGVIVSAKAALEEGSGEYGVWCHGSALSGDRYEFGVSDSGNVTIVKRRTGTRSKTLYGPASTHGAAVDRIVAECGQSRGKVTLRMWLNERLVTEVSDADEPYGPSEAGVYAASSATGSIRVRFDSFALMPVGG</sequence>
<evidence type="ECO:0000256" key="7">
    <source>
        <dbReference type="SAM" id="Phobius"/>
    </source>
</evidence>
<evidence type="ECO:0000256" key="6">
    <source>
        <dbReference type="SAM" id="MobiDB-lite"/>
    </source>
</evidence>
<dbReference type="InterPro" id="IPR017441">
    <property type="entry name" value="Protein_kinase_ATP_BS"/>
</dbReference>
<dbReference type="RefSeq" id="WP_393164292.1">
    <property type="nucleotide sequence ID" value="NZ_JBICRM010000005.1"/>
</dbReference>
<dbReference type="Pfam" id="PF00069">
    <property type="entry name" value="Pkinase"/>
    <property type="match status" value="1"/>
</dbReference>
<dbReference type="EMBL" id="JBICRM010000005">
    <property type="protein sequence ID" value="MFG1703632.1"/>
    <property type="molecule type" value="Genomic_DNA"/>
</dbReference>
<dbReference type="PANTHER" id="PTHR43289:SF34">
    <property type="entry name" value="SERINE_THREONINE-PROTEIN KINASE YBDM-RELATED"/>
    <property type="match status" value="1"/>
</dbReference>
<dbReference type="PROSITE" id="PS50011">
    <property type="entry name" value="PROTEIN_KINASE_DOM"/>
    <property type="match status" value="1"/>
</dbReference>
<keyword evidence="10" id="KW-1185">Reference proteome</keyword>
<evidence type="ECO:0000259" key="8">
    <source>
        <dbReference type="PROSITE" id="PS50011"/>
    </source>
</evidence>
<evidence type="ECO:0000313" key="10">
    <source>
        <dbReference type="Proteomes" id="UP001603978"/>
    </source>
</evidence>
<evidence type="ECO:0000256" key="5">
    <source>
        <dbReference type="PROSITE-ProRule" id="PRU10141"/>
    </source>
</evidence>
<keyword evidence="2 5" id="KW-0547">Nucleotide-binding</keyword>
<feature type="compositionally biased region" description="Pro residues" evidence="6">
    <location>
        <begin position="285"/>
        <end position="296"/>
    </location>
</feature>
<feature type="binding site" evidence="5">
    <location>
        <position position="38"/>
    </location>
    <ligand>
        <name>ATP</name>
        <dbReference type="ChEBI" id="CHEBI:30616"/>
    </ligand>
</feature>
<dbReference type="PROSITE" id="PS00108">
    <property type="entry name" value="PROTEIN_KINASE_ST"/>
    <property type="match status" value="1"/>
</dbReference>
<keyword evidence="4 5" id="KW-0067">ATP-binding</keyword>
<evidence type="ECO:0000256" key="4">
    <source>
        <dbReference type="ARBA" id="ARBA00022840"/>
    </source>
</evidence>
<feature type="transmembrane region" description="Helical" evidence="7">
    <location>
        <begin position="334"/>
        <end position="356"/>
    </location>
</feature>
<proteinExistence type="predicted"/>
<keyword evidence="7" id="KW-0812">Transmembrane</keyword>
<gene>
    <name evidence="9" type="ORF">ACFLIM_10600</name>
</gene>
<dbReference type="SUPFAM" id="SSF56112">
    <property type="entry name" value="Protein kinase-like (PK-like)"/>
    <property type="match status" value="1"/>
</dbReference>
<dbReference type="PROSITE" id="PS00107">
    <property type="entry name" value="PROTEIN_KINASE_ATP"/>
    <property type="match status" value="1"/>
</dbReference>
<comment type="caution">
    <text evidence="9">The sequence shown here is derived from an EMBL/GenBank/DDBJ whole genome shotgun (WGS) entry which is preliminary data.</text>
</comment>
<evidence type="ECO:0000256" key="2">
    <source>
        <dbReference type="ARBA" id="ARBA00022741"/>
    </source>
</evidence>
<dbReference type="InterPro" id="IPR000719">
    <property type="entry name" value="Prot_kinase_dom"/>
</dbReference>
<keyword evidence="7" id="KW-0472">Membrane</keyword>
<evidence type="ECO:0000256" key="3">
    <source>
        <dbReference type="ARBA" id="ARBA00022777"/>
    </source>
</evidence>
<dbReference type="InterPro" id="IPR008271">
    <property type="entry name" value="Ser/Thr_kinase_AS"/>
</dbReference>
<dbReference type="Gene3D" id="1.10.510.10">
    <property type="entry name" value="Transferase(Phosphotransferase) domain 1"/>
    <property type="match status" value="1"/>
</dbReference>
<dbReference type="Proteomes" id="UP001603978">
    <property type="component" value="Unassembled WGS sequence"/>
</dbReference>
<reference evidence="9 10" key="1">
    <citation type="submission" date="2024-10" db="EMBL/GenBank/DDBJ databases">
        <authorList>
            <person name="Topkara A.R."/>
            <person name="Saygin H."/>
        </authorList>
    </citation>
    <scope>NUCLEOTIDE SEQUENCE [LARGE SCALE GENOMIC DNA]</scope>
    <source>
        <strain evidence="9 10">M3C6</strain>
    </source>
</reference>
<evidence type="ECO:0000313" key="9">
    <source>
        <dbReference type="EMBL" id="MFG1703632.1"/>
    </source>
</evidence>
<keyword evidence="3 9" id="KW-0418">Kinase</keyword>
<keyword evidence="1" id="KW-0808">Transferase</keyword>
<name>A0ABW7A8H2_9ACTN</name>
<feature type="domain" description="Protein kinase" evidence="8">
    <location>
        <begin position="10"/>
        <end position="263"/>
    </location>
</feature>
<dbReference type="CDD" id="cd14014">
    <property type="entry name" value="STKc_PknB_like"/>
    <property type="match status" value="1"/>
</dbReference>
<protein>
    <submittedName>
        <fullName evidence="9">Protein kinase</fullName>
    </submittedName>
</protein>
<feature type="region of interest" description="Disordered" evidence="6">
    <location>
        <begin position="274"/>
        <end position="326"/>
    </location>
</feature>
<dbReference type="Gene3D" id="3.30.200.20">
    <property type="entry name" value="Phosphorylase Kinase, domain 1"/>
    <property type="match status" value="1"/>
</dbReference>
<dbReference type="SMART" id="SM00220">
    <property type="entry name" value="S_TKc"/>
    <property type="match status" value="1"/>
</dbReference>
<dbReference type="InterPro" id="IPR011009">
    <property type="entry name" value="Kinase-like_dom_sf"/>
</dbReference>